<evidence type="ECO:0000313" key="2">
    <source>
        <dbReference type="EMBL" id="EFP83022.1"/>
    </source>
</evidence>
<protein>
    <submittedName>
        <fullName evidence="2">Uncharacterized protein</fullName>
    </submittedName>
</protein>
<dbReference type="AlphaFoldDB" id="E3KEX7"/>
<sequence length="70" mass="7697">MEKRLLPRENIGLWRLMPSLPQVTSVKEDDRGDGGGSVNGTPHQLSYSLPVYSSYLSEYTSAATPGWPAM</sequence>
<reference key="1">
    <citation type="submission" date="2007-01" db="EMBL/GenBank/DDBJ databases">
        <title>The Genome Sequence of Puccinia graminis f. sp. tritici Strain CRL 75-36-700-3.</title>
        <authorList>
            <consortium name="The Broad Institute Genome Sequencing Platform"/>
            <person name="Birren B."/>
            <person name="Lander E."/>
            <person name="Galagan J."/>
            <person name="Nusbaum C."/>
            <person name="Devon K."/>
            <person name="Cuomo C."/>
            <person name="Jaffe D."/>
            <person name="Butler J."/>
            <person name="Alvarez P."/>
            <person name="Gnerre S."/>
            <person name="Grabherr M."/>
            <person name="Mauceli E."/>
            <person name="Brockman W."/>
            <person name="Young S."/>
            <person name="LaButti K."/>
            <person name="Sykes S."/>
            <person name="DeCaprio D."/>
            <person name="Crawford M."/>
            <person name="Koehrsen M."/>
            <person name="Engels R."/>
            <person name="Montgomery P."/>
            <person name="Pearson M."/>
            <person name="Howarth C."/>
            <person name="Larson L."/>
            <person name="White J."/>
            <person name="Zeng Q."/>
            <person name="Kodira C."/>
            <person name="Yandava C."/>
            <person name="Alvarado L."/>
            <person name="O'Leary S."/>
            <person name="Szabo L."/>
            <person name="Dean R."/>
            <person name="Schein J."/>
        </authorList>
    </citation>
    <scope>NUCLEOTIDE SEQUENCE</scope>
    <source>
        <strain>CRL 75-36-700-3</strain>
    </source>
</reference>
<dbReference type="InParanoid" id="E3KEX7"/>
<evidence type="ECO:0000313" key="3">
    <source>
        <dbReference type="Proteomes" id="UP000008783"/>
    </source>
</evidence>
<gene>
    <name evidence="2" type="ORF">PGTG_09990</name>
</gene>
<dbReference type="GeneID" id="10544734"/>
<dbReference type="EMBL" id="DS178284">
    <property type="protein sequence ID" value="EFP83022.1"/>
    <property type="molecule type" value="Genomic_DNA"/>
</dbReference>
<feature type="region of interest" description="Disordered" evidence="1">
    <location>
        <begin position="24"/>
        <end position="45"/>
    </location>
</feature>
<dbReference type="KEGG" id="pgr:PGTG_09990"/>
<dbReference type="HOGENOM" id="CLU_2759015_0_0_1"/>
<dbReference type="VEuPathDB" id="FungiDB:PGTG_09990"/>
<name>E3KEX7_PUCGT</name>
<accession>E3KEX7</accession>
<dbReference type="Proteomes" id="UP000008783">
    <property type="component" value="Unassembled WGS sequence"/>
</dbReference>
<keyword evidence="3" id="KW-1185">Reference proteome</keyword>
<reference evidence="3" key="2">
    <citation type="journal article" date="2011" name="Proc. Natl. Acad. Sci. U.S.A.">
        <title>Obligate biotrophy features unraveled by the genomic analysis of rust fungi.</title>
        <authorList>
            <person name="Duplessis S."/>
            <person name="Cuomo C.A."/>
            <person name="Lin Y.-C."/>
            <person name="Aerts A."/>
            <person name="Tisserant E."/>
            <person name="Veneault-Fourrey C."/>
            <person name="Joly D.L."/>
            <person name="Hacquard S."/>
            <person name="Amselem J."/>
            <person name="Cantarel B.L."/>
            <person name="Chiu R."/>
            <person name="Coutinho P.M."/>
            <person name="Feau N."/>
            <person name="Field M."/>
            <person name="Frey P."/>
            <person name="Gelhaye E."/>
            <person name="Goldberg J."/>
            <person name="Grabherr M.G."/>
            <person name="Kodira C.D."/>
            <person name="Kohler A."/>
            <person name="Kuees U."/>
            <person name="Lindquist E.A."/>
            <person name="Lucas S.M."/>
            <person name="Mago R."/>
            <person name="Mauceli E."/>
            <person name="Morin E."/>
            <person name="Murat C."/>
            <person name="Pangilinan J.L."/>
            <person name="Park R."/>
            <person name="Pearson M."/>
            <person name="Quesneville H."/>
            <person name="Rouhier N."/>
            <person name="Sakthikumar S."/>
            <person name="Salamov A.A."/>
            <person name="Schmutz J."/>
            <person name="Selles B."/>
            <person name="Shapiro H."/>
            <person name="Tanguay P."/>
            <person name="Tuskan G.A."/>
            <person name="Henrissat B."/>
            <person name="Van de Peer Y."/>
            <person name="Rouze P."/>
            <person name="Ellis J.G."/>
            <person name="Dodds P.N."/>
            <person name="Schein J.E."/>
            <person name="Zhong S."/>
            <person name="Hamelin R.C."/>
            <person name="Grigoriev I.V."/>
            <person name="Szabo L.J."/>
            <person name="Martin F."/>
        </authorList>
    </citation>
    <scope>NUCLEOTIDE SEQUENCE [LARGE SCALE GENOMIC DNA]</scope>
    <source>
        <strain evidence="3">CRL 75-36-700-3 / race SCCL</strain>
    </source>
</reference>
<proteinExistence type="predicted"/>
<evidence type="ECO:0000256" key="1">
    <source>
        <dbReference type="SAM" id="MobiDB-lite"/>
    </source>
</evidence>
<dbReference type="RefSeq" id="XP_003327441.1">
    <property type="nucleotide sequence ID" value="XM_003327393.2"/>
</dbReference>
<organism evidence="2 3">
    <name type="scientific">Puccinia graminis f. sp. tritici (strain CRL 75-36-700-3 / race SCCL)</name>
    <name type="common">Black stem rust fungus</name>
    <dbReference type="NCBI Taxonomy" id="418459"/>
    <lineage>
        <taxon>Eukaryota</taxon>
        <taxon>Fungi</taxon>
        <taxon>Dikarya</taxon>
        <taxon>Basidiomycota</taxon>
        <taxon>Pucciniomycotina</taxon>
        <taxon>Pucciniomycetes</taxon>
        <taxon>Pucciniales</taxon>
        <taxon>Pucciniaceae</taxon>
        <taxon>Puccinia</taxon>
    </lineage>
</organism>